<dbReference type="RefSeq" id="WP_219527629.1">
    <property type="nucleotide sequence ID" value="NZ_JAHKRM010000002.1"/>
</dbReference>
<evidence type="ECO:0000313" key="3">
    <source>
        <dbReference type="Proteomes" id="UP001597097"/>
    </source>
</evidence>
<organism evidence="2 3">
    <name type="scientific">Nonomuraea guangzhouensis</name>
    <dbReference type="NCBI Taxonomy" id="1291555"/>
    <lineage>
        <taxon>Bacteria</taxon>
        <taxon>Bacillati</taxon>
        <taxon>Actinomycetota</taxon>
        <taxon>Actinomycetes</taxon>
        <taxon>Streptosporangiales</taxon>
        <taxon>Streptosporangiaceae</taxon>
        <taxon>Nonomuraea</taxon>
    </lineage>
</organism>
<dbReference type="PROSITE" id="PS51819">
    <property type="entry name" value="VOC"/>
    <property type="match status" value="1"/>
</dbReference>
<proteinExistence type="predicted"/>
<accession>A0ABW4GVI5</accession>
<feature type="domain" description="VOC" evidence="1">
    <location>
        <begin position="2"/>
        <end position="132"/>
    </location>
</feature>
<dbReference type="EMBL" id="JBHUCM010000067">
    <property type="protein sequence ID" value="MFD1546483.1"/>
    <property type="molecule type" value="Genomic_DNA"/>
</dbReference>
<dbReference type="Pfam" id="PF00903">
    <property type="entry name" value="Glyoxalase"/>
    <property type="match status" value="1"/>
</dbReference>
<comment type="caution">
    <text evidence="2">The sequence shown here is derived from an EMBL/GenBank/DDBJ whole genome shotgun (WGS) entry which is preliminary data.</text>
</comment>
<protein>
    <submittedName>
        <fullName evidence="2">VOC family protein</fullName>
    </submittedName>
</protein>
<dbReference type="InterPro" id="IPR037523">
    <property type="entry name" value="VOC_core"/>
</dbReference>
<gene>
    <name evidence="2" type="ORF">ACFSJ0_56270</name>
</gene>
<sequence length="132" mass="14070">MDVLHPRLLVSAFAECFAFYDAVLPEALGANLAKGGPDGPYAHWDVGSEGVLSMLDRGFMTEVAGTGALPVDAAAQDRLMLVSRVADVDRAYALCLAHGGRSVTEPADRPGWGLRAAHVRDPEGNLLEFQSY</sequence>
<name>A0ABW4GVI5_9ACTN</name>
<evidence type="ECO:0000313" key="2">
    <source>
        <dbReference type="EMBL" id="MFD1546483.1"/>
    </source>
</evidence>
<dbReference type="Proteomes" id="UP001597097">
    <property type="component" value="Unassembled WGS sequence"/>
</dbReference>
<keyword evidence="3" id="KW-1185">Reference proteome</keyword>
<reference evidence="3" key="1">
    <citation type="journal article" date="2019" name="Int. J. Syst. Evol. Microbiol.">
        <title>The Global Catalogue of Microorganisms (GCM) 10K type strain sequencing project: providing services to taxonomists for standard genome sequencing and annotation.</title>
        <authorList>
            <consortium name="The Broad Institute Genomics Platform"/>
            <consortium name="The Broad Institute Genome Sequencing Center for Infectious Disease"/>
            <person name="Wu L."/>
            <person name="Ma J."/>
        </authorList>
    </citation>
    <scope>NUCLEOTIDE SEQUENCE [LARGE SCALE GENOMIC DNA]</scope>
    <source>
        <strain evidence="3">CGMCC 1.15399</strain>
    </source>
</reference>
<evidence type="ECO:0000259" key="1">
    <source>
        <dbReference type="PROSITE" id="PS51819"/>
    </source>
</evidence>
<dbReference type="InterPro" id="IPR004360">
    <property type="entry name" value="Glyas_Fos-R_dOase_dom"/>
</dbReference>